<evidence type="ECO:0000313" key="3">
    <source>
        <dbReference type="Proteomes" id="UP001175227"/>
    </source>
</evidence>
<name>A0AA39NUT7_9AGAR</name>
<keyword evidence="1" id="KW-1133">Transmembrane helix</keyword>
<dbReference type="EMBL" id="JAUEPR010000044">
    <property type="protein sequence ID" value="KAK0472085.1"/>
    <property type="molecule type" value="Genomic_DNA"/>
</dbReference>
<proteinExistence type="predicted"/>
<dbReference type="AlphaFoldDB" id="A0AA39NUT7"/>
<gene>
    <name evidence="2" type="ORF">IW261DRAFT_825399</name>
</gene>
<protein>
    <submittedName>
        <fullName evidence="2">Uncharacterized protein</fullName>
    </submittedName>
</protein>
<keyword evidence="3" id="KW-1185">Reference proteome</keyword>
<sequence length="235" mass="26576">MIFITQPLQYIYCQAPRGASVSNVRFPDMVPLALAKTADHHRGGGSLFDFLNTILLETGDNDASALFFPHFLHQIFFSQTAERSGEIKGWKVDGYNVRRIMTLGNSVTAQRFVGLRTDFQIIFTFSPVATGTYLPHAIKCMCKTPWTILGPADPTQLKRVFCKCSRLTVSMRALDARTRVAFKLCIRKWTPPIRNNSAAIPESCRRTAKVTASFTVFILTLVLYCWYVCTIFQMQ</sequence>
<reference evidence="2" key="1">
    <citation type="submission" date="2023-06" db="EMBL/GenBank/DDBJ databases">
        <authorList>
            <consortium name="Lawrence Berkeley National Laboratory"/>
            <person name="Ahrendt S."/>
            <person name="Sahu N."/>
            <person name="Indic B."/>
            <person name="Wong-Bajracharya J."/>
            <person name="Merenyi Z."/>
            <person name="Ke H.-M."/>
            <person name="Monk M."/>
            <person name="Kocsube S."/>
            <person name="Drula E."/>
            <person name="Lipzen A."/>
            <person name="Balint B."/>
            <person name="Henrissat B."/>
            <person name="Andreopoulos B."/>
            <person name="Martin F.M."/>
            <person name="Harder C.B."/>
            <person name="Rigling D."/>
            <person name="Ford K.L."/>
            <person name="Foster G.D."/>
            <person name="Pangilinan J."/>
            <person name="Papanicolaou A."/>
            <person name="Barry K."/>
            <person name="LaButti K."/>
            <person name="Viragh M."/>
            <person name="Koriabine M."/>
            <person name="Yan M."/>
            <person name="Riley R."/>
            <person name="Champramary S."/>
            <person name="Plett K.L."/>
            <person name="Tsai I.J."/>
            <person name="Slot J."/>
            <person name="Sipos G."/>
            <person name="Plett J."/>
            <person name="Nagy L.G."/>
            <person name="Grigoriev I.V."/>
        </authorList>
    </citation>
    <scope>NUCLEOTIDE SEQUENCE</scope>
    <source>
        <strain evidence="2">ICMP 16352</strain>
    </source>
</reference>
<evidence type="ECO:0000256" key="1">
    <source>
        <dbReference type="SAM" id="Phobius"/>
    </source>
</evidence>
<dbReference type="Proteomes" id="UP001175227">
    <property type="component" value="Unassembled WGS sequence"/>
</dbReference>
<keyword evidence="1" id="KW-0472">Membrane</keyword>
<feature type="transmembrane region" description="Helical" evidence="1">
    <location>
        <begin position="210"/>
        <end position="232"/>
    </location>
</feature>
<organism evidence="2 3">
    <name type="scientific">Armillaria novae-zelandiae</name>
    <dbReference type="NCBI Taxonomy" id="153914"/>
    <lineage>
        <taxon>Eukaryota</taxon>
        <taxon>Fungi</taxon>
        <taxon>Dikarya</taxon>
        <taxon>Basidiomycota</taxon>
        <taxon>Agaricomycotina</taxon>
        <taxon>Agaricomycetes</taxon>
        <taxon>Agaricomycetidae</taxon>
        <taxon>Agaricales</taxon>
        <taxon>Marasmiineae</taxon>
        <taxon>Physalacriaceae</taxon>
        <taxon>Armillaria</taxon>
    </lineage>
</organism>
<comment type="caution">
    <text evidence="2">The sequence shown here is derived from an EMBL/GenBank/DDBJ whole genome shotgun (WGS) entry which is preliminary data.</text>
</comment>
<accession>A0AA39NUT7</accession>
<keyword evidence="1" id="KW-0812">Transmembrane</keyword>
<evidence type="ECO:0000313" key="2">
    <source>
        <dbReference type="EMBL" id="KAK0472085.1"/>
    </source>
</evidence>